<dbReference type="Proteomes" id="UP000186744">
    <property type="component" value="Unassembled WGS sequence"/>
</dbReference>
<accession>A0A1N7MFW1</accession>
<reference evidence="2" key="1">
    <citation type="submission" date="2017-01" db="EMBL/GenBank/DDBJ databases">
        <authorList>
            <person name="Varghese N."/>
            <person name="Submissions S."/>
        </authorList>
    </citation>
    <scope>NUCLEOTIDE SEQUENCE [LARGE SCALE GENOMIC DNA]</scope>
    <source>
        <strain evidence="2">DSM 18017</strain>
    </source>
</reference>
<dbReference type="OrthoDB" id="1347131at2"/>
<evidence type="ECO:0000313" key="1">
    <source>
        <dbReference type="EMBL" id="SIS85025.1"/>
    </source>
</evidence>
<gene>
    <name evidence="1" type="ORF">SAMN05421786_102557</name>
</gene>
<keyword evidence="2" id="KW-1185">Reference proteome</keyword>
<name>A0A1N7MFW1_9FLAO</name>
<dbReference type="RefSeq" id="WP_076551618.1">
    <property type="nucleotide sequence ID" value="NZ_FTOL01000002.1"/>
</dbReference>
<evidence type="ECO:0000313" key="2">
    <source>
        <dbReference type="Proteomes" id="UP000186744"/>
    </source>
</evidence>
<dbReference type="EMBL" id="FTOL01000002">
    <property type="protein sequence ID" value="SIS85025.1"/>
    <property type="molecule type" value="Genomic_DNA"/>
</dbReference>
<sequence>MNNILIENGLSQEILSSDEFEKKISIAKLNLEDYNARLNTSYDLTYKDVGEGKWKFTLDDSDNHRDEIAGDVNFFILWNTEKVDKVYFEIFYQNIKNYEYNELSFYNSPHVKKDEGYHNKVTLFKRKYTNYSPLGFLTDDEIELVKSEISRRFLINLT</sequence>
<dbReference type="AlphaFoldDB" id="A0A1N7MFW1"/>
<proteinExistence type="predicted"/>
<protein>
    <submittedName>
        <fullName evidence="1">Uncharacterized protein</fullName>
    </submittedName>
</protein>
<organism evidence="1 2">
    <name type="scientific">Chryseobacterium ureilyticum</name>
    <dbReference type="NCBI Taxonomy" id="373668"/>
    <lineage>
        <taxon>Bacteria</taxon>
        <taxon>Pseudomonadati</taxon>
        <taxon>Bacteroidota</taxon>
        <taxon>Flavobacteriia</taxon>
        <taxon>Flavobacteriales</taxon>
        <taxon>Weeksellaceae</taxon>
        <taxon>Chryseobacterium group</taxon>
        <taxon>Chryseobacterium</taxon>
    </lineage>
</organism>